<dbReference type="InterPro" id="IPR003439">
    <property type="entry name" value="ABC_transporter-like_ATP-bd"/>
</dbReference>
<sequence length="68" mass="6818">MTQGPPVPAAVRVGGWGWRYSGRAAWAVRDLTLSIEPGERVLLLGASGAGKSTVLAGLAGVLGGDDDG</sequence>
<dbReference type="Proteomes" id="UP000016605">
    <property type="component" value="Unassembled WGS sequence"/>
</dbReference>
<dbReference type="GO" id="GO:0005524">
    <property type="term" value="F:ATP binding"/>
    <property type="evidence" value="ECO:0007669"/>
    <property type="project" value="InterPro"/>
</dbReference>
<evidence type="ECO:0000313" key="3">
    <source>
        <dbReference type="Proteomes" id="UP000016605"/>
    </source>
</evidence>
<protein>
    <recommendedName>
        <fullName evidence="1">ABC transporter domain-containing protein</fullName>
    </recommendedName>
</protein>
<proteinExistence type="predicted"/>
<dbReference type="InterPro" id="IPR027417">
    <property type="entry name" value="P-loop_NTPase"/>
</dbReference>
<comment type="caution">
    <text evidence="2">The sequence shown here is derived from an EMBL/GenBank/DDBJ whole genome shotgun (WGS) entry which is preliminary data.</text>
</comment>
<reference evidence="2 3" key="1">
    <citation type="submission" date="2013-08" db="EMBL/GenBank/DDBJ databases">
        <authorList>
            <person name="Weinstock G."/>
            <person name="Sodergren E."/>
            <person name="Wylie T."/>
            <person name="Fulton L."/>
            <person name="Fulton R."/>
            <person name="Fronick C."/>
            <person name="O'Laughlin M."/>
            <person name="Godfrey J."/>
            <person name="Miner T."/>
            <person name="Herter B."/>
            <person name="Appelbaum E."/>
            <person name="Cordes M."/>
            <person name="Lek S."/>
            <person name="Wollam A."/>
            <person name="Pepin K.H."/>
            <person name="Palsikar V.B."/>
            <person name="Mitreva M."/>
            <person name="Wilson R.K."/>
        </authorList>
    </citation>
    <scope>NUCLEOTIDE SEQUENCE [LARGE SCALE GENOMIC DNA]</scope>
    <source>
        <strain evidence="2 3">ATCC 14665</strain>
    </source>
</reference>
<dbReference type="GO" id="GO:0016887">
    <property type="term" value="F:ATP hydrolysis activity"/>
    <property type="evidence" value="ECO:0007669"/>
    <property type="project" value="InterPro"/>
</dbReference>
<gene>
    <name evidence="2" type="ORF">N136_04551</name>
</gene>
<dbReference type="HOGENOM" id="CLU_2800034_0_0_11"/>
<name>U2R0S2_LEIAQ</name>
<dbReference type="Pfam" id="PF00005">
    <property type="entry name" value="ABC_tran"/>
    <property type="match status" value="1"/>
</dbReference>
<feature type="non-terminal residue" evidence="2">
    <location>
        <position position="68"/>
    </location>
</feature>
<dbReference type="OrthoDB" id="501320at2"/>
<dbReference type="EMBL" id="AWVQ01000818">
    <property type="protein sequence ID" value="ERK68840.1"/>
    <property type="molecule type" value="Genomic_DNA"/>
</dbReference>
<evidence type="ECO:0000313" key="2">
    <source>
        <dbReference type="EMBL" id="ERK68840.1"/>
    </source>
</evidence>
<organism evidence="2 3">
    <name type="scientific">Leifsonia aquatica ATCC 14665</name>
    <dbReference type="NCBI Taxonomy" id="1358026"/>
    <lineage>
        <taxon>Bacteria</taxon>
        <taxon>Bacillati</taxon>
        <taxon>Actinomycetota</taxon>
        <taxon>Actinomycetes</taxon>
        <taxon>Micrococcales</taxon>
        <taxon>Microbacteriaceae</taxon>
        <taxon>Leifsonia</taxon>
    </lineage>
</organism>
<accession>U2R0S2</accession>
<feature type="domain" description="ABC transporter" evidence="1">
    <location>
        <begin position="29"/>
        <end position="62"/>
    </location>
</feature>
<evidence type="ECO:0000259" key="1">
    <source>
        <dbReference type="Pfam" id="PF00005"/>
    </source>
</evidence>
<dbReference type="Gene3D" id="3.40.50.300">
    <property type="entry name" value="P-loop containing nucleotide triphosphate hydrolases"/>
    <property type="match status" value="1"/>
</dbReference>
<dbReference type="AlphaFoldDB" id="U2R0S2"/>
<dbReference type="SUPFAM" id="SSF52540">
    <property type="entry name" value="P-loop containing nucleoside triphosphate hydrolases"/>
    <property type="match status" value="1"/>
</dbReference>